<evidence type="ECO:0000256" key="7">
    <source>
        <dbReference type="ARBA" id="ARBA00022949"/>
    </source>
</evidence>
<evidence type="ECO:0000256" key="6">
    <source>
        <dbReference type="ARBA" id="ARBA00022868"/>
    </source>
</evidence>
<evidence type="ECO:0000313" key="15">
    <source>
        <dbReference type="Proteomes" id="UP001153737"/>
    </source>
</evidence>
<proteinExistence type="inferred from homology"/>
<dbReference type="GO" id="GO:0034220">
    <property type="term" value="P:monoatomic ion transmembrane transport"/>
    <property type="evidence" value="ECO:0007669"/>
    <property type="project" value="UniProtKB-KW"/>
</dbReference>
<keyword evidence="5" id="KW-0812">Transmembrane</keyword>
<evidence type="ECO:0000256" key="2">
    <source>
        <dbReference type="ARBA" id="ARBA00004651"/>
    </source>
</evidence>
<keyword evidence="11 12" id="KW-0407">Ion channel</keyword>
<evidence type="ECO:0000256" key="1">
    <source>
        <dbReference type="ARBA" id="ARBA00004610"/>
    </source>
</evidence>
<evidence type="ECO:0000256" key="8">
    <source>
        <dbReference type="ARBA" id="ARBA00022989"/>
    </source>
</evidence>
<dbReference type="GO" id="GO:0005243">
    <property type="term" value="F:gap junction channel activity"/>
    <property type="evidence" value="ECO:0007669"/>
    <property type="project" value="TreeGrafter"/>
</dbReference>
<dbReference type="AlphaFoldDB" id="A0A9N9SHM0"/>
<dbReference type="PANTHER" id="PTHR11893">
    <property type="entry name" value="INNEXIN"/>
    <property type="match status" value="1"/>
</dbReference>
<organism evidence="14 15">
    <name type="scientific">Phaedon cochleariae</name>
    <name type="common">Mustard beetle</name>
    <dbReference type="NCBI Taxonomy" id="80249"/>
    <lineage>
        <taxon>Eukaryota</taxon>
        <taxon>Metazoa</taxon>
        <taxon>Ecdysozoa</taxon>
        <taxon>Arthropoda</taxon>
        <taxon>Hexapoda</taxon>
        <taxon>Insecta</taxon>
        <taxon>Pterygota</taxon>
        <taxon>Neoptera</taxon>
        <taxon>Endopterygota</taxon>
        <taxon>Coleoptera</taxon>
        <taxon>Polyphaga</taxon>
        <taxon>Cucujiformia</taxon>
        <taxon>Chrysomeloidea</taxon>
        <taxon>Chrysomelidae</taxon>
        <taxon>Chrysomelinae</taxon>
        <taxon>Chrysomelini</taxon>
        <taxon>Phaedon</taxon>
    </lineage>
</organism>
<dbReference type="GO" id="GO:0005886">
    <property type="term" value="C:plasma membrane"/>
    <property type="evidence" value="ECO:0007669"/>
    <property type="project" value="UniProtKB-SubCell"/>
</dbReference>
<keyword evidence="15" id="KW-1185">Reference proteome</keyword>
<comment type="subcellular location">
    <subcellularLocation>
        <location evidence="1">Cell junction</location>
        <location evidence="1">Gap junction</location>
    </subcellularLocation>
    <subcellularLocation>
        <location evidence="2 12">Cell membrane</location>
        <topology evidence="2 12">Multi-pass membrane protein</topology>
    </subcellularLocation>
</comment>
<evidence type="ECO:0000256" key="5">
    <source>
        <dbReference type="ARBA" id="ARBA00022692"/>
    </source>
</evidence>
<evidence type="ECO:0000256" key="11">
    <source>
        <dbReference type="ARBA" id="ARBA00023303"/>
    </source>
</evidence>
<dbReference type="Pfam" id="PF00876">
    <property type="entry name" value="Innexin"/>
    <property type="match status" value="1"/>
</dbReference>
<evidence type="ECO:0000313" key="14">
    <source>
        <dbReference type="EMBL" id="CAG9823686.1"/>
    </source>
</evidence>
<keyword evidence="9 12" id="KW-0406">Ion transport</keyword>
<dbReference type="PRINTS" id="PR01262">
    <property type="entry name" value="INNEXIN"/>
</dbReference>
<evidence type="ECO:0000256" key="10">
    <source>
        <dbReference type="ARBA" id="ARBA00023136"/>
    </source>
</evidence>
<dbReference type="GO" id="GO:0005921">
    <property type="term" value="C:gap junction"/>
    <property type="evidence" value="ECO:0007669"/>
    <property type="project" value="UniProtKB-SubCell"/>
</dbReference>
<sequence>MGKTRGDKIVHQRTRVHQAYQNLRLKKRFRQYSENKPRRKRAAKGSGDSGMDPRDFFSGVYNFTQTTNGVIIDTILFRLHTTATVILLMTFSLAITTRQYMGHPIDCVHSRDIPEDVLNTYCWIHSTFTVIDEDAYNRHSEDGLSSDIQTTGSHSTKQLKYYQWVELFLFMQLFQILKTNDDEKGAIISTSPLIISLF</sequence>
<keyword evidence="3 12" id="KW-0813">Transport</keyword>
<dbReference type="EMBL" id="OU896713">
    <property type="protein sequence ID" value="CAG9823686.1"/>
    <property type="molecule type" value="Genomic_DNA"/>
</dbReference>
<comment type="function">
    <text evidence="12">Structural component of the gap junctions.</text>
</comment>
<evidence type="ECO:0000256" key="9">
    <source>
        <dbReference type="ARBA" id="ARBA00023065"/>
    </source>
</evidence>
<evidence type="ECO:0000256" key="4">
    <source>
        <dbReference type="ARBA" id="ARBA00022475"/>
    </source>
</evidence>
<evidence type="ECO:0000256" key="12">
    <source>
        <dbReference type="RuleBase" id="RU010713"/>
    </source>
</evidence>
<dbReference type="PANTHER" id="PTHR11893:SF40">
    <property type="entry name" value="INNEXIN SHAKING-B"/>
    <property type="match status" value="1"/>
</dbReference>
<feature type="region of interest" description="Disordered" evidence="13">
    <location>
        <begin position="31"/>
        <end position="50"/>
    </location>
</feature>
<keyword evidence="6" id="KW-0303">Gap junction</keyword>
<comment type="similarity">
    <text evidence="12">Belongs to the pannexin family.</text>
</comment>
<keyword evidence="8" id="KW-1133">Transmembrane helix</keyword>
<gene>
    <name evidence="12" type="primary">inx</name>
    <name evidence="14" type="ORF">PHAECO_LOCUS11393</name>
</gene>
<dbReference type="InterPro" id="IPR000990">
    <property type="entry name" value="Innexin"/>
</dbReference>
<dbReference type="OrthoDB" id="5867527at2759"/>
<dbReference type="PROSITE" id="PS51013">
    <property type="entry name" value="PANNEXIN"/>
    <property type="match status" value="1"/>
</dbReference>
<evidence type="ECO:0000256" key="3">
    <source>
        <dbReference type="ARBA" id="ARBA00022448"/>
    </source>
</evidence>
<reference evidence="14" key="1">
    <citation type="submission" date="2022-01" db="EMBL/GenBank/DDBJ databases">
        <authorList>
            <person name="King R."/>
        </authorList>
    </citation>
    <scope>NUCLEOTIDE SEQUENCE</scope>
</reference>
<accession>A0A9N9SHM0</accession>
<name>A0A9N9SHM0_PHACE</name>
<dbReference type="Proteomes" id="UP001153737">
    <property type="component" value="Chromosome 7"/>
</dbReference>
<keyword evidence="10" id="KW-0472">Membrane</keyword>
<reference evidence="14" key="2">
    <citation type="submission" date="2022-10" db="EMBL/GenBank/DDBJ databases">
        <authorList>
            <consortium name="ENA_rothamsted_submissions"/>
            <consortium name="culmorum"/>
            <person name="King R."/>
        </authorList>
    </citation>
    <scope>NUCLEOTIDE SEQUENCE</scope>
</reference>
<keyword evidence="4" id="KW-1003">Cell membrane</keyword>
<keyword evidence="7" id="KW-0965">Cell junction</keyword>
<evidence type="ECO:0000256" key="13">
    <source>
        <dbReference type="SAM" id="MobiDB-lite"/>
    </source>
</evidence>
<protein>
    <recommendedName>
        <fullName evidence="12">Innexin</fullName>
    </recommendedName>
</protein>